<evidence type="ECO:0000313" key="2">
    <source>
        <dbReference type="EMBL" id="ERJ11130.1"/>
    </source>
</evidence>
<dbReference type="EMBL" id="AFNU02000016">
    <property type="protein sequence ID" value="ERJ11130.1"/>
    <property type="molecule type" value="Genomic_DNA"/>
</dbReference>
<gene>
    <name evidence="2" type="ORF">HLPCO_002869</name>
</gene>
<dbReference type="AlphaFoldDB" id="U2FDS1"/>
<organism evidence="2 3">
    <name type="scientific">Haloplasma contractile SSD-17B</name>
    <dbReference type="NCBI Taxonomy" id="1033810"/>
    <lineage>
        <taxon>Bacteria</taxon>
        <taxon>Bacillati</taxon>
        <taxon>Mycoplasmatota</taxon>
        <taxon>Mollicutes</taxon>
        <taxon>Haloplasmatales</taxon>
        <taxon>Haloplasmataceae</taxon>
        <taxon>Haloplasma</taxon>
    </lineage>
</organism>
<accession>U2FDS1</accession>
<protein>
    <submittedName>
        <fullName evidence="2">Uncharacterized protein</fullName>
    </submittedName>
</protein>
<feature type="compositionally biased region" description="Polar residues" evidence="1">
    <location>
        <begin position="138"/>
        <end position="152"/>
    </location>
</feature>
<evidence type="ECO:0000313" key="3">
    <source>
        <dbReference type="Proteomes" id="UP000005707"/>
    </source>
</evidence>
<keyword evidence="3" id="KW-1185">Reference proteome</keyword>
<name>U2FDS1_9MOLU</name>
<feature type="compositionally biased region" description="Polar residues" evidence="1">
    <location>
        <begin position="63"/>
        <end position="72"/>
    </location>
</feature>
<feature type="region of interest" description="Disordered" evidence="1">
    <location>
        <begin position="46"/>
        <end position="152"/>
    </location>
</feature>
<dbReference type="InParanoid" id="U2FDS1"/>
<reference evidence="2 3" key="1">
    <citation type="journal article" date="2011" name="J. Bacteriol.">
        <title>Genome sequence of Haloplasma contractile, an unusual contractile bacterium from a deep-sea anoxic brine lake.</title>
        <authorList>
            <person name="Antunes A."/>
            <person name="Alam I."/>
            <person name="El Dorry H."/>
            <person name="Siam R."/>
            <person name="Robertson A."/>
            <person name="Bajic V.B."/>
            <person name="Stingl U."/>
        </authorList>
    </citation>
    <scope>NUCLEOTIDE SEQUENCE [LARGE SCALE GENOMIC DNA]</scope>
    <source>
        <strain evidence="2 3">SSD-17B</strain>
    </source>
</reference>
<feature type="compositionally biased region" description="Polar residues" evidence="1">
    <location>
        <begin position="81"/>
        <end position="130"/>
    </location>
</feature>
<comment type="caution">
    <text evidence="2">The sequence shown here is derived from an EMBL/GenBank/DDBJ whole genome shotgun (WGS) entry which is preliminary data.</text>
</comment>
<feature type="non-terminal residue" evidence="2">
    <location>
        <position position="1"/>
    </location>
</feature>
<evidence type="ECO:0000256" key="1">
    <source>
        <dbReference type="SAM" id="MobiDB-lite"/>
    </source>
</evidence>
<feature type="region of interest" description="Disordered" evidence="1">
    <location>
        <begin position="1"/>
        <end position="26"/>
    </location>
</feature>
<dbReference type="RefSeq" id="WP_008824652.1">
    <property type="nucleotide sequence ID" value="NZ_AFNU02000016.1"/>
</dbReference>
<reference evidence="2 3" key="2">
    <citation type="journal article" date="2013" name="PLoS ONE">
        <title>INDIGO - INtegrated Data Warehouse of MIcrobial GenOmes with Examples from the Red Sea Extremophiles.</title>
        <authorList>
            <person name="Alam I."/>
            <person name="Antunes A."/>
            <person name="Kamau A.A."/>
            <person name="Ba Alawi W."/>
            <person name="Kalkatawi M."/>
            <person name="Stingl U."/>
            <person name="Bajic V.B."/>
        </authorList>
    </citation>
    <scope>NUCLEOTIDE SEQUENCE [LARGE SCALE GENOMIC DNA]</scope>
    <source>
        <strain evidence="2 3">SSD-17B</strain>
    </source>
</reference>
<feature type="compositionally biased region" description="Polar residues" evidence="1">
    <location>
        <begin position="16"/>
        <end position="26"/>
    </location>
</feature>
<proteinExistence type="predicted"/>
<dbReference type="Proteomes" id="UP000005707">
    <property type="component" value="Unassembled WGS sequence"/>
</dbReference>
<sequence length="152" mass="16576">NAAQQMRSYARGASNYLPTSGQNQTPNYMTEYATGYAKRGYNAMGQEAKSGTKAAQNAYKGTPGQSNYSQEFGTGFGAMSQMEQQNSKQAAQQMRNYTPNQNSMTSRQAGAMQGQYSQEFGTGFGASSMSKAARQESRNAAQRYRSSNKTNQ</sequence>